<dbReference type="SFLD" id="SFLDF00299">
    <property type="entry name" value="anaerobic_ribonucleoside-triph"/>
    <property type="match status" value="1"/>
</dbReference>
<gene>
    <name evidence="13" type="ordered locus">Dtox_1072</name>
</gene>
<dbReference type="Gene3D" id="3.20.20.70">
    <property type="entry name" value="Aldolase class I"/>
    <property type="match status" value="1"/>
</dbReference>
<dbReference type="eggNOG" id="COG0602">
    <property type="taxonomic scope" value="Bacteria"/>
</dbReference>
<comment type="similarity">
    <text evidence="3 12">Belongs to the organic radical-activating enzymes family.</text>
</comment>
<dbReference type="InterPro" id="IPR058240">
    <property type="entry name" value="rSAM_sf"/>
</dbReference>
<proteinExistence type="inferred from homology"/>
<dbReference type="GO" id="GO:0004748">
    <property type="term" value="F:ribonucleoside-diphosphate reductase activity, thioredoxin disulfide as acceptor"/>
    <property type="evidence" value="ECO:0007669"/>
    <property type="project" value="TreeGrafter"/>
</dbReference>
<dbReference type="PANTHER" id="PTHR30352:SF2">
    <property type="entry name" value="ANAEROBIC RIBONUCLEOSIDE-TRIPHOSPHATE REDUCTASE-ACTIVATING PROTEIN"/>
    <property type="match status" value="1"/>
</dbReference>
<keyword evidence="6" id="KW-0949">S-adenosyl-L-methionine</keyword>
<dbReference type="Proteomes" id="UP000002217">
    <property type="component" value="Chromosome"/>
</dbReference>
<dbReference type="CDD" id="cd01335">
    <property type="entry name" value="Radical_SAM"/>
    <property type="match status" value="1"/>
</dbReference>
<dbReference type="SFLD" id="SFLDS00029">
    <property type="entry name" value="Radical_SAM"/>
    <property type="match status" value="1"/>
</dbReference>
<evidence type="ECO:0000256" key="6">
    <source>
        <dbReference type="ARBA" id="ARBA00022691"/>
    </source>
</evidence>
<name>C8W490_DESAS</name>
<keyword evidence="14" id="KW-1185">Reference proteome</keyword>
<sequence>MIRYADIIGDSIVDGPGLRVVAFLQGCPRNCAGCHNPALCPEEGGSLISEKSFAELLLNKLTSLNSGITFSGGDPLMQAGSLYDVIGYIRLQKPGLSIWVYTGYVFEEVKDLPVMKLIDVLVDGPFIAAEKSLNHAFRGSSNQRLINVKQSLENGGVVELAF</sequence>
<evidence type="ECO:0000313" key="14">
    <source>
        <dbReference type="Proteomes" id="UP000002217"/>
    </source>
</evidence>
<dbReference type="InterPro" id="IPR013785">
    <property type="entry name" value="Aldolase_TIM"/>
</dbReference>
<evidence type="ECO:0000256" key="2">
    <source>
        <dbReference type="ARBA" id="ARBA00003852"/>
    </source>
</evidence>
<dbReference type="SFLD" id="SFLDG01066">
    <property type="entry name" value="organic_radical-activating_enz"/>
    <property type="match status" value="1"/>
</dbReference>
<dbReference type="OrthoDB" id="9782387at2"/>
<dbReference type="STRING" id="485916.Dtox_1072"/>
<keyword evidence="10" id="KW-0411">Iron-sulfur</keyword>
<evidence type="ECO:0000256" key="5">
    <source>
        <dbReference type="ARBA" id="ARBA00022485"/>
    </source>
</evidence>
<keyword evidence="5" id="KW-0004">4Fe-4S</keyword>
<accession>C8W490</accession>
<dbReference type="Pfam" id="PF13353">
    <property type="entry name" value="Fer4_12"/>
    <property type="match status" value="1"/>
</dbReference>
<dbReference type="InterPro" id="IPR012837">
    <property type="entry name" value="NrdG"/>
</dbReference>
<keyword evidence="9" id="KW-0408">Iron</keyword>
<keyword evidence="7" id="KW-0479">Metal-binding</keyword>
<dbReference type="EC" id="1.97.1.-" evidence="12"/>
<evidence type="ECO:0000256" key="7">
    <source>
        <dbReference type="ARBA" id="ARBA00022723"/>
    </source>
</evidence>
<evidence type="ECO:0000256" key="4">
    <source>
        <dbReference type="ARBA" id="ARBA00014281"/>
    </source>
</evidence>
<comment type="catalytic activity">
    <reaction evidence="11">
        <text>glycyl-[protein] + reduced [flavodoxin] + S-adenosyl-L-methionine = glycin-2-yl radical-[protein] + semiquinone [flavodoxin] + 5'-deoxyadenosine + L-methionine + H(+)</text>
        <dbReference type="Rhea" id="RHEA:61976"/>
        <dbReference type="Rhea" id="RHEA-COMP:10622"/>
        <dbReference type="Rhea" id="RHEA-COMP:14480"/>
        <dbReference type="Rhea" id="RHEA-COMP:15993"/>
        <dbReference type="Rhea" id="RHEA-COMP:15994"/>
        <dbReference type="ChEBI" id="CHEBI:15378"/>
        <dbReference type="ChEBI" id="CHEBI:17319"/>
        <dbReference type="ChEBI" id="CHEBI:29947"/>
        <dbReference type="ChEBI" id="CHEBI:32722"/>
        <dbReference type="ChEBI" id="CHEBI:57618"/>
        <dbReference type="ChEBI" id="CHEBI:57844"/>
        <dbReference type="ChEBI" id="CHEBI:59789"/>
        <dbReference type="ChEBI" id="CHEBI:140311"/>
    </reaction>
</comment>
<dbReference type="InterPro" id="IPR001989">
    <property type="entry name" value="Radical_activat_CS"/>
</dbReference>
<dbReference type="KEGG" id="dae:Dtox_1072"/>
<dbReference type="NCBIfam" id="TIGR02491">
    <property type="entry name" value="NrdG"/>
    <property type="match status" value="1"/>
</dbReference>
<dbReference type="RefSeq" id="WP_015756673.1">
    <property type="nucleotide sequence ID" value="NC_013216.1"/>
</dbReference>
<evidence type="ECO:0000256" key="10">
    <source>
        <dbReference type="ARBA" id="ARBA00023014"/>
    </source>
</evidence>
<keyword evidence="8 12" id="KW-0560">Oxidoreductase</keyword>
<comment type="function">
    <text evidence="2 12">Activation of anaerobic ribonucleoside-triphosphate reductase under anaerobic conditions by generation of an organic free radical, using S-adenosylmethionine and reduced flavodoxin as cosubstrates to produce 5'-deoxy-adenosine.</text>
</comment>
<evidence type="ECO:0000313" key="13">
    <source>
        <dbReference type="EMBL" id="ACV61958.1"/>
    </source>
</evidence>
<reference evidence="13 14" key="1">
    <citation type="journal article" date="2009" name="Stand. Genomic Sci.">
        <title>Complete genome sequence of Desulfotomaculum acetoxidans type strain (5575).</title>
        <authorList>
            <person name="Spring S."/>
            <person name="Lapidus A."/>
            <person name="Schroder M."/>
            <person name="Gleim D."/>
            <person name="Sims D."/>
            <person name="Meincke L."/>
            <person name="Glavina Del Rio T."/>
            <person name="Tice H."/>
            <person name="Copeland A."/>
            <person name="Cheng J.F."/>
            <person name="Lucas S."/>
            <person name="Chen F."/>
            <person name="Nolan M."/>
            <person name="Bruce D."/>
            <person name="Goodwin L."/>
            <person name="Pitluck S."/>
            <person name="Ivanova N."/>
            <person name="Mavromatis K."/>
            <person name="Mikhailova N."/>
            <person name="Pati A."/>
            <person name="Chen A."/>
            <person name="Palaniappan K."/>
            <person name="Land M."/>
            <person name="Hauser L."/>
            <person name="Chang Y.J."/>
            <person name="Jeffries C.D."/>
            <person name="Chain P."/>
            <person name="Saunders E."/>
            <person name="Brettin T."/>
            <person name="Detter J.C."/>
            <person name="Goker M."/>
            <person name="Bristow J."/>
            <person name="Eisen J.A."/>
            <person name="Markowitz V."/>
            <person name="Hugenholtz P."/>
            <person name="Kyrpides N.C."/>
            <person name="Klenk H.P."/>
            <person name="Han C."/>
        </authorList>
    </citation>
    <scope>NUCLEOTIDE SEQUENCE [LARGE SCALE GENOMIC DNA]</scope>
    <source>
        <strain evidence="14">ATCC 49208 / DSM 771 / VKM B-1644</strain>
    </source>
</reference>
<protein>
    <recommendedName>
        <fullName evidence="4 12">Anaerobic ribonucleoside-triphosphate reductase-activating protein</fullName>
        <ecNumber evidence="12">1.97.1.-</ecNumber>
    </recommendedName>
</protein>
<dbReference type="PIRSF" id="PIRSF000368">
    <property type="entry name" value="NrdG"/>
    <property type="match status" value="1"/>
</dbReference>
<evidence type="ECO:0000256" key="12">
    <source>
        <dbReference type="PIRNR" id="PIRNR000368"/>
    </source>
</evidence>
<dbReference type="SUPFAM" id="SSF102114">
    <property type="entry name" value="Radical SAM enzymes"/>
    <property type="match status" value="1"/>
</dbReference>
<evidence type="ECO:0000256" key="11">
    <source>
        <dbReference type="ARBA" id="ARBA00047365"/>
    </source>
</evidence>
<dbReference type="InterPro" id="IPR007197">
    <property type="entry name" value="rSAM"/>
</dbReference>
<evidence type="ECO:0000256" key="3">
    <source>
        <dbReference type="ARBA" id="ARBA00009777"/>
    </source>
</evidence>
<dbReference type="SFLD" id="SFLDG01063">
    <property type="entry name" value="activating_enzymes__group_1"/>
    <property type="match status" value="1"/>
</dbReference>
<dbReference type="GO" id="GO:0046872">
    <property type="term" value="F:metal ion binding"/>
    <property type="evidence" value="ECO:0007669"/>
    <property type="project" value="UniProtKB-KW"/>
</dbReference>
<comment type="cofactor">
    <cofactor evidence="1">
        <name>[4Fe-4S] cluster</name>
        <dbReference type="ChEBI" id="CHEBI:49883"/>
    </cofactor>
</comment>
<dbReference type="PROSITE" id="PS01087">
    <property type="entry name" value="RADICAL_ACTIVATING"/>
    <property type="match status" value="1"/>
</dbReference>
<dbReference type="AlphaFoldDB" id="C8W490"/>
<dbReference type="InterPro" id="IPR034457">
    <property type="entry name" value="Organic_radical-activating"/>
</dbReference>
<organism evidence="13 14">
    <name type="scientific">Desulfofarcimen acetoxidans (strain ATCC 49208 / DSM 771 / KCTC 5769 / VKM B-1644 / 5575)</name>
    <name type="common">Desulfotomaculum acetoxidans</name>
    <dbReference type="NCBI Taxonomy" id="485916"/>
    <lineage>
        <taxon>Bacteria</taxon>
        <taxon>Bacillati</taxon>
        <taxon>Bacillota</taxon>
        <taxon>Clostridia</taxon>
        <taxon>Eubacteriales</taxon>
        <taxon>Peptococcaceae</taxon>
        <taxon>Desulfofarcimen</taxon>
    </lineage>
</organism>
<dbReference type="GO" id="GO:0043365">
    <property type="term" value="F:[formate-C-acetyltransferase]-activating enzyme activity"/>
    <property type="evidence" value="ECO:0007669"/>
    <property type="project" value="InterPro"/>
</dbReference>
<evidence type="ECO:0000256" key="9">
    <source>
        <dbReference type="ARBA" id="ARBA00023004"/>
    </source>
</evidence>
<dbReference type="PANTHER" id="PTHR30352">
    <property type="entry name" value="PYRUVATE FORMATE-LYASE-ACTIVATING ENZYME"/>
    <property type="match status" value="1"/>
</dbReference>
<dbReference type="GO" id="GO:0051539">
    <property type="term" value="F:4 iron, 4 sulfur cluster binding"/>
    <property type="evidence" value="ECO:0007669"/>
    <property type="project" value="UniProtKB-KW"/>
</dbReference>
<dbReference type="EMBL" id="CP001720">
    <property type="protein sequence ID" value="ACV61958.1"/>
    <property type="molecule type" value="Genomic_DNA"/>
</dbReference>
<evidence type="ECO:0000256" key="8">
    <source>
        <dbReference type="ARBA" id="ARBA00023002"/>
    </source>
</evidence>
<evidence type="ECO:0000256" key="1">
    <source>
        <dbReference type="ARBA" id="ARBA00001966"/>
    </source>
</evidence>
<dbReference type="HOGENOM" id="CLU_089926_0_0_9"/>